<evidence type="ECO:0000259" key="2">
    <source>
        <dbReference type="Pfam" id="PF06911"/>
    </source>
</evidence>
<proteinExistence type="predicted"/>
<feature type="domain" description="Senescence" evidence="2">
    <location>
        <begin position="223"/>
        <end position="340"/>
    </location>
</feature>
<dbReference type="AlphaFoldDB" id="A0A409V9F8"/>
<feature type="domain" description="Senescence" evidence="2">
    <location>
        <begin position="453"/>
        <end position="527"/>
    </location>
</feature>
<dbReference type="Proteomes" id="UP000284842">
    <property type="component" value="Unassembled WGS sequence"/>
</dbReference>
<dbReference type="GO" id="GO:0005886">
    <property type="term" value="C:plasma membrane"/>
    <property type="evidence" value="ECO:0007669"/>
    <property type="project" value="TreeGrafter"/>
</dbReference>
<dbReference type="STRING" id="181874.A0A409V9F8"/>
<evidence type="ECO:0000313" key="4">
    <source>
        <dbReference type="Proteomes" id="UP000284842"/>
    </source>
</evidence>
<dbReference type="InParanoid" id="A0A409V9F8"/>
<dbReference type="OrthoDB" id="20821at2759"/>
<dbReference type="PANTHER" id="PTHR21068:SF43">
    <property type="entry name" value="SPARTIN"/>
    <property type="match status" value="1"/>
</dbReference>
<accession>A0A409V9F8</accession>
<sequence length="556" mass="59436">MVSSQPEAFVLVSIPNATLAYSGASQSGVLSLECVTMPHPDSNSASERDIYLVLRLNEWEIPLDPSKSVKRTDNGPDTRVYTFLPSAHDPTAMVLTLHPPPPTSDYPEVLEKIDTFDSVLQQYSNDFQGPLAQSPVFAQTDKGLSSTRGEKDLRGHLVMINEDTGEVVGEVENRFKIREDPLLHQPGHENDPVVIEVPDDYTRTSDANAIEVFAQIVPPDQQNWITKSASIVSHTISMTTNLLLTTVTAASNYYINHSQPSTHHSANASRSASGATTPTGTGSSTGAANTPPPLPPRALVFLTSESTRQNLSKVHAFSGQAVKVSSKTVGMIDSMIRRAIGAKPKREKYFAHGLTSSVQSPSGHLATSAPIPGRPVSPSPSTSSGATSPPAYAAYSRDNKPPLPPRGPSPAPPLPARANTYAAPPSIPPTQQGAPAASHMNIQQQPRLTNKDRILISADLILSTIDDSTRRVLDTGTEQIGKIVNHKYGPEAAHSSLLMAGTARNVGLVYIDMSGIGRRALLKRAGKTYVKSKLSSRNAPTMPEANTAPAPLPTFK</sequence>
<feature type="region of interest" description="Disordered" evidence="1">
    <location>
        <begin position="259"/>
        <end position="298"/>
    </location>
</feature>
<feature type="compositionally biased region" description="Low complexity" evidence="1">
    <location>
        <begin position="379"/>
        <end position="396"/>
    </location>
</feature>
<feature type="compositionally biased region" description="Pro residues" evidence="1">
    <location>
        <begin position="401"/>
        <end position="415"/>
    </location>
</feature>
<gene>
    <name evidence="3" type="ORF">CVT24_006716</name>
</gene>
<dbReference type="GO" id="GO:0051301">
    <property type="term" value="P:cell division"/>
    <property type="evidence" value="ECO:0007669"/>
    <property type="project" value="TreeGrafter"/>
</dbReference>
<protein>
    <recommendedName>
        <fullName evidence="2">Senescence domain-containing protein</fullName>
    </recommendedName>
</protein>
<feature type="region of interest" description="Disordered" evidence="1">
    <location>
        <begin position="533"/>
        <end position="556"/>
    </location>
</feature>
<dbReference type="Pfam" id="PF06911">
    <property type="entry name" value="Senescence"/>
    <property type="match status" value="2"/>
</dbReference>
<comment type="caution">
    <text evidence="3">The sequence shown here is derived from an EMBL/GenBank/DDBJ whole genome shotgun (WGS) entry which is preliminary data.</text>
</comment>
<organism evidence="3 4">
    <name type="scientific">Panaeolus cyanescens</name>
    <dbReference type="NCBI Taxonomy" id="181874"/>
    <lineage>
        <taxon>Eukaryota</taxon>
        <taxon>Fungi</taxon>
        <taxon>Dikarya</taxon>
        <taxon>Basidiomycota</taxon>
        <taxon>Agaricomycotina</taxon>
        <taxon>Agaricomycetes</taxon>
        <taxon>Agaricomycetidae</taxon>
        <taxon>Agaricales</taxon>
        <taxon>Agaricineae</taxon>
        <taxon>Galeropsidaceae</taxon>
        <taxon>Panaeolus</taxon>
    </lineage>
</organism>
<feature type="region of interest" description="Disordered" evidence="1">
    <location>
        <begin position="354"/>
        <end position="441"/>
    </location>
</feature>
<dbReference type="InterPro" id="IPR045036">
    <property type="entry name" value="Spartin-like"/>
</dbReference>
<dbReference type="PANTHER" id="PTHR21068">
    <property type="entry name" value="SPARTIN"/>
    <property type="match status" value="1"/>
</dbReference>
<evidence type="ECO:0000313" key="3">
    <source>
        <dbReference type="EMBL" id="PPQ63343.1"/>
    </source>
</evidence>
<evidence type="ECO:0000256" key="1">
    <source>
        <dbReference type="SAM" id="MobiDB-lite"/>
    </source>
</evidence>
<name>A0A409V9F8_9AGAR</name>
<feature type="compositionally biased region" description="Low complexity" evidence="1">
    <location>
        <begin position="268"/>
        <end position="288"/>
    </location>
</feature>
<reference evidence="3 4" key="1">
    <citation type="journal article" date="2018" name="Evol. Lett.">
        <title>Horizontal gene cluster transfer increased hallucinogenic mushroom diversity.</title>
        <authorList>
            <person name="Reynolds H.T."/>
            <person name="Vijayakumar V."/>
            <person name="Gluck-Thaler E."/>
            <person name="Korotkin H.B."/>
            <person name="Matheny P.B."/>
            <person name="Slot J.C."/>
        </authorList>
    </citation>
    <scope>NUCLEOTIDE SEQUENCE [LARGE SCALE GENOMIC DNA]</scope>
    <source>
        <strain evidence="3 4">2629</strain>
    </source>
</reference>
<keyword evidence="4" id="KW-1185">Reference proteome</keyword>
<dbReference type="EMBL" id="NHTK01006125">
    <property type="protein sequence ID" value="PPQ63343.1"/>
    <property type="molecule type" value="Genomic_DNA"/>
</dbReference>
<dbReference type="InterPro" id="IPR009686">
    <property type="entry name" value="Senescence/spartin_C"/>
</dbReference>